<accession>A0A381QQU4</accession>
<dbReference type="Gene3D" id="3.30.479.10">
    <property type="entry name" value="6-pyruvoyl tetrahydropterin synthase/QueD"/>
    <property type="match status" value="1"/>
</dbReference>
<dbReference type="PANTHER" id="PTHR12589">
    <property type="entry name" value="PYRUVOYL TETRAHYDROBIOPTERIN SYNTHASE"/>
    <property type="match status" value="1"/>
</dbReference>
<evidence type="ECO:0000313" key="5">
    <source>
        <dbReference type="EMBL" id="SUZ81138.1"/>
    </source>
</evidence>
<dbReference type="GO" id="GO:0046872">
    <property type="term" value="F:metal ion binding"/>
    <property type="evidence" value="ECO:0007669"/>
    <property type="project" value="UniProtKB-KW"/>
</dbReference>
<dbReference type="PANTHER" id="PTHR12589:SF7">
    <property type="entry name" value="6-PYRUVOYL TETRAHYDROBIOPTERIN SYNTHASE"/>
    <property type="match status" value="1"/>
</dbReference>
<comment type="cofactor">
    <cofactor evidence="1">
        <name>Zn(2+)</name>
        <dbReference type="ChEBI" id="CHEBI:29105"/>
    </cofactor>
</comment>
<evidence type="ECO:0000256" key="2">
    <source>
        <dbReference type="ARBA" id="ARBA00022723"/>
    </source>
</evidence>
<dbReference type="GO" id="GO:0016829">
    <property type="term" value="F:lyase activity"/>
    <property type="evidence" value="ECO:0007669"/>
    <property type="project" value="UniProtKB-KW"/>
</dbReference>
<evidence type="ECO:0000256" key="1">
    <source>
        <dbReference type="ARBA" id="ARBA00001947"/>
    </source>
</evidence>
<keyword evidence="2" id="KW-0479">Metal-binding</keyword>
<dbReference type="EMBL" id="UINC01001456">
    <property type="protein sequence ID" value="SUZ81138.1"/>
    <property type="molecule type" value="Genomic_DNA"/>
</dbReference>
<gene>
    <name evidence="5" type="ORF">METZ01_LOCUS33992</name>
</gene>
<keyword evidence="4" id="KW-0456">Lyase</keyword>
<name>A0A381QQU4_9ZZZZ</name>
<protein>
    <recommendedName>
        <fullName evidence="6">6-pyruvoyl tetrahydrobiopterin synthase</fullName>
    </recommendedName>
</protein>
<sequence>MSHPIITKKYHFCASHKYGNDNWSKKKNLEVFGKDYNSHGHNYILEVSITGPIDPGSGWLVDLKKLNKLVKKKVVEILDHSQIEINIEWFKDRQPSSENILIWAWEKLSPEIKEGKIHRLRLVETHSIYTDYYGPTE</sequence>
<dbReference type="Pfam" id="PF01242">
    <property type="entry name" value="PTPS"/>
    <property type="match status" value="1"/>
</dbReference>
<evidence type="ECO:0000256" key="4">
    <source>
        <dbReference type="ARBA" id="ARBA00023239"/>
    </source>
</evidence>
<dbReference type="InterPro" id="IPR038418">
    <property type="entry name" value="6-PTP_synth/QueD_sf"/>
</dbReference>
<proteinExistence type="predicted"/>
<organism evidence="5">
    <name type="scientific">marine metagenome</name>
    <dbReference type="NCBI Taxonomy" id="408172"/>
    <lineage>
        <taxon>unclassified sequences</taxon>
        <taxon>metagenomes</taxon>
        <taxon>ecological metagenomes</taxon>
    </lineage>
</organism>
<keyword evidence="3" id="KW-0862">Zinc</keyword>
<dbReference type="InterPro" id="IPR007115">
    <property type="entry name" value="6-PTP_synth/QueD"/>
</dbReference>
<dbReference type="AlphaFoldDB" id="A0A381QQU4"/>
<evidence type="ECO:0000256" key="3">
    <source>
        <dbReference type="ARBA" id="ARBA00022833"/>
    </source>
</evidence>
<dbReference type="SUPFAM" id="SSF55620">
    <property type="entry name" value="Tetrahydrobiopterin biosynthesis enzymes-like"/>
    <property type="match status" value="1"/>
</dbReference>
<reference evidence="5" key="1">
    <citation type="submission" date="2018-05" db="EMBL/GenBank/DDBJ databases">
        <authorList>
            <person name="Lanie J.A."/>
            <person name="Ng W.-L."/>
            <person name="Kazmierczak K.M."/>
            <person name="Andrzejewski T.M."/>
            <person name="Davidsen T.M."/>
            <person name="Wayne K.J."/>
            <person name="Tettelin H."/>
            <person name="Glass J.I."/>
            <person name="Rusch D."/>
            <person name="Podicherti R."/>
            <person name="Tsui H.-C.T."/>
            <person name="Winkler M.E."/>
        </authorList>
    </citation>
    <scope>NUCLEOTIDE SEQUENCE</scope>
</reference>
<evidence type="ECO:0008006" key="6">
    <source>
        <dbReference type="Google" id="ProtNLM"/>
    </source>
</evidence>